<comment type="similarity">
    <text evidence="2">Belongs to the major facilitator superfamily. Sugar transporter (TC 2.A.1.1) family.</text>
</comment>
<evidence type="ECO:0000313" key="9">
    <source>
        <dbReference type="EMBL" id="KAK1393670.1"/>
    </source>
</evidence>
<evidence type="ECO:0000256" key="7">
    <source>
        <dbReference type="ARBA" id="ARBA00044504"/>
    </source>
</evidence>
<evidence type="ECO:0000256" key="6">
    <source>
        <dbReference type="ARBA" id="ARBA00023136"/>
    </source>
</evidence>
<dbReference type="GO" id="GO:0016020">
    <property type="term" value="C:membrane"/>
    <property type="evidence" value="ECO:0007669"/>
    <property type="project" value="UniProtKB-SubCell"/>
</dbReference>
<evidence type="ECO:0000256" key="8">
    <source>
        <dbReference type="SAM" id="Phobius"/>
    </source>
</evidence>
<proteinExistence type="inferred from homology"/>
<keyword evidence="5 8" id="KW-1133">Transmembrane helix</keyword>
<comment type="similarity">
    <text evidence="7">Belongs to the major facilitator superfamily. Phosphate:H(+) symporter (TC 2.A.1.9) family.</text>
</comment>
<dbReference type="InterPro" id="IPR036259">
    <property type="entry name" value="MFS_trans_sf"/>
</dbReference>
<evidence type="ECO:0000256" key="5">
    <source>
        <dbReference type="ARBA" id="ARBA00022989"/>
    </source>
</evidence>
<dbReference type="InterPro" id="IPR003663">
    <property type="entry name" value="Sugar/inositol_transpt"/>
</dbReference>
<evidence type="ECO:0000313" key="10">
    <source>
        <dbReference type="Proteomes" id="UP001237642"/>
    </source>
</evidence>
<evidence type="ECO:0000256" key="2">
    <source>
        <dbReference type="ARBA" id="ARBA00010992"/>
    </source>
</evidence>
<dbReference type="InterPro" id="IPR050549">
    <property type="entry name" value="MFS_Trehalose_Transporter"/>
</dbReference>
<dbReference type="Proteomes" id="UP001237642">
    <property type="component" value="Unassembled WGS sequence"/>
</dbReference>
<evidence type="ECO:0000256" key="1">
    <source>
        <dbReference type="ARBA" id="ARBA00004141"/>
    </source>
</evidence>
<organism evidence="9 10">
    <name type="scientific">Heracleum sosnowskyi</name>
    <dbReference type="NCBI Taxonomy" id="360622"/>
    <lineage>
        <taxon>Eukaryota</taxon>
        <taxon>Viridiplantae</taxon>
        <taxon>Streptophyta</taxon>
        <taxon>Embryophyta</taxon>
        <taxon>Tracheophyta</taxon>
        <taxon>Spermatophyta</taxon>
        <taxon>Magnoliopsida</taxon>
        <taxon>eudicotyledons</taxon>
        <taxon>Gunneridae</taxon>
        <taxon>Pentapetalae</taxon>
        <taxon>asterids</taxon>
        <taxon>campanulids</taxon>
        <taxon>Apiales</taxon>
        <taxon>Apiaceae</taxon>
        <taxon>Apioideae</taxon>
        <taxon>apioid superclade</taxon>
        <taxon>Tordylieae</taxon>
        <taxon>Tordyliinae</taxon>
        <taxon>Heracleum</taxon>
    </lineage>
</organism>
<dbReference type="PANTHER" id="PTHR48021:SF13">
    <property type="entry name" value="SUGAR TRANSPORTER ERD6-LIKE 7"/>
    <property type="match status" value="1"/>
</dbReference>
<dbReference type="PANTHER" id="PTHR48021">
    <property type="match status" value="1"/>
</dbReference>
<comment type="caution">
    <text evidence="9">The sequence shown here is derived from an EMBL/GenBank/DDBJ whole genome shotgun (WGS) entry which is preliminary data.</text>
</comment>
<sequence>MLMLILVIHVFVKDNKLRAYFNRFQVKLKRNVATFAAGFRANSKELQTQANGDANLASEFPSFLKNMLWSHVAGGFWLGLPKKFTSCICQSKMKLLFWWTKMRLNMRLRLKAAPALAVTGILVYIGSFSIGMGSVPWVVMSEIFDINIKGAGGSLETLVNWFGA</sequence>
<reference evidence="9" key="2">
    <citation type="submission" date="2023-05" db="EMBL/GenBank/DDBJ databases">
        <authorList>
            <person name="Schelkunov M.I."/>
        </authorList>
    </citation>
    <scope>NUCLEOTIDE SEQUENCE</scope>
    <source>
        <strain evidence="9">Hsosn_3</strain>
        <tissue evidence="9">Leaf</tissue>
    </source>
</reference>
<dbReference type="Pfam" id="PF00083">
    <property type="entry name" value="Sugar_tr"/>
    <property type="match status" value="1"/>
</dbReference>
<feature type="transmembrane region" description="Helical" evidence="8">
    <location>
        <begin position="112"/>
        <end position="132"/>
    </location>
</feature>
<dbReference type="GO" id="GO:0022857">
    <property type="term" value="F:transmembrane transporter activity"/>
    <property type="evidence" value="ECO:0007669"/>
    <property type="project" value="InterPro"/>
</dbReference>
<keyword evidence="3" id="KW-0813">Transport</keyword>
<gene>
    <name evidence="9" type="ORF">POM88_012726</name>
</gene>
<evidence type="ECO:0000256" key="3">
    <source>
        <dbReference type="ARBA" id="ARBA00022597"/>
    </source>
</evidence>
<comment type="subcellular location">
    <subcellularLocation>
        <location evidence="1">Membrane</location>
        <topology evidence="1">Multi-pass membrane protein</topology>
    </subcellularLocation>
</comment>
<keyword evidence="6 8" id="KW-0472">Membrane</keyword>
<keyword evidence="4 8" id="KW-0812">Transmembrane</keyword>
<keyword evidence="10" id="KW-1185">Reference proteome</keyword>
<protein>
    <submittedName>
        <fullName evidence="9">Uncharacterized protein</fullName>
    </submittedName>
</protein>
<dbReference type="InterPro" id="IPR005828">
    <property type="entry name" value="MFS_sugar_transport-like"/>
</dbReference>
<dbReference type="PRINTS" id="PR00171">
    <property type="entry name" value="SUGRTRNSPORT"/>
</dbReference>
<name>A0AAD8J0V3_9APIA</name>
<dbReference type="EMBL" id="JAUIZM010000003">
    <property type="protein sequence ID" value="KAK1393670.1"/>
    <property type="molecule type" value="Genomic_DNA"/>
</dbReference>
<dbReference type="Gene3D" id="1.20.1250.20">
    <property type="entry name" value="MFS general substrate transporter like domains"/>
    <property type="match status" value="1"/>
</dbReference>
<accession>A0AAD8J0V3</accession>
<reference evidence="9" key="1">
    <citation type="submission" date="2023-02" db="EMBL/GenBank/DDBJ databases">
        <title>Genome of toxic invasive species Heracleum sosnowskyi carries increased number of genes despite the absence of recent whole-genome duplications.</title>
        <authorList>
            <person name="Schelkunov M."/>
            <person name="Shtratnikova V."/>
            <person name="Makarenko M."/>
            <person name="Klepikova A."/>
            <person name="Omelchenko D."/>
            <person name="Novikova G."/>
            <person name="Obukhova E."/>
            <person name="Bogdanov V."/>
            <person name="Penin A."/>
            <person name="Logacheva M."/>
        </authorList>
    </citation>
    <scope>NUCLEOTIDE SEQUENCE</scope>
    <source>
        <strain evidence="9">Hsosn_3</strain>
        <tissue evidence="9">Leaf</tissue>
    </source>
</reference>
<keyword evidence="3" id="KW-0762">Sugar transport</keyword>
<evidence type="ECO:0000256" key="4">
    <source>
        <dbReference type="ARBA" id="ARBA00022692"/>
    </source>
</evidence>
<dbReference type="AlphaFoldDB" id="A0AAD8J0V3"/>